<reference evidence="2 3" key="1">
    <citation type="submission" date="2021-06" db="EMBL/GenBank/DDBJ databases">
        <authorList>
            <person name="Kallberg Y."/>
            <person name="Tangrot J."/>
            <person name="Rosling A."/>
        </authorList>
    </citation>
    <scope>NUCLEOTIDE SEQUENCE [LARGE SCALE GENOMIC DNA]</scope>
    <source>
        <strain evidence="2 3">120-4 pot B 10/14</strain>
    </source>
</reference>
<keyword evidence="3" id="KW-1185">Reference proteome</keyword>
<dbReference type="EMBL" id="CAJVQB010046023">
    <property type="protein sequence ID" value="CAG8832763.1"/>
    <property type="molecule type" value="Genomic_DNA"/>
</dbReference>
<evidence type="ECO:0000313" key="3">
    <source>
        <dbReference type="Proteomes" id="UP000789901"/>
    </source>
</evidence>
<gene>
    <name evidence="2" type="ORF">GMARGA_LOCUS31215</name>
</gene>
<comment type="caution">
    <text evidence="2">The sequence shown here is derived from an EMBL/GenBank/DDBJ whole genome shotgun (WGS) entry which is preliminary data.</text>
</comment>
<feature type="coiled-coil region" evidence="1">
    <location>
        <begin position="6"/>
        <end position="33"/>
    </location>
</feature>
<evidence type="ECO:0000313" key="2">
    <source>
        <dbReference type="EMBL" id="CAG8832763.1"/>
    </source>
</evidence>
<proteinExistence type="predicted"/>
<name>A0ABN7WJ44_GIGMA</name>
<dbReference type="Proteomes" id="UP000789901">
    <property type="component" value="Unassembled WGS sequence"/>
</dbReference>
<feature type="non-terminal residue" evidence="2">
    <location>
        <position position="44"/>
    </location>
</feature>
<evidence type="ECO:0000256" key="1">
    <source>
        <dbReference type="SAM" id="Coils"/>
    </source>
</evidence>
<feature type="non-terminal residue" evidence="2">
    <location>
        <position position="1"/>
    </location>
</feature>
<accession>A0ABN7WJ44</accession>
<sequence>RKNEELQDMTDKVASLEKEVEYLKDDNQDSEELYKKVFTSLQLE</sequence>
<protein>
    <submittedName>
        <fullName evidence="2">12907_t:CDS:1</fullName>
    </submittedName>
</protein>
<organism evidence="2 3">
    <name type="scientific">Gigaspora margarita</name>
    <dbReference type="NCBI Taxonomy" id="4874"/>
    <lineage>
        <taxon>Eukaryota</taxon>
        <taxon>Fungi</taxon>
        <taxon>Fungi incertae sedis</taxon>
        <taxon>Mucoromycota</taxon>
        <taxon>Glomeromycotina</taxon>
        <taxon>Glomeromycetes</taxon>
        <taxon>Diversisporales</taxon>
        <taxon>Gigasporaceae</taxon>
        <taxon>Gigaspora</taxon>
    </lineage>
</organism>
<keyword evidence="1" id="KW-0175">Coiled coil</keyword>